<feature type="compositionally biased region" description="Pro residues" evidence="1">
    <location>
        <begin position="1"/>
        <end position="11"/>
    </location>
</feature>
<keyword evidence="3" id="KW-1185">Reference proteome</keyword>
<gene>
    <name evidence="2" type="ORF">B0J15DRAFT_538480</name>
</gene>
<comment type="caution">
    <text evidence="2">The sequence shown here is derived from an EMBL/GenBank/DDBJ whole genome shotgun (WGS) entry which is preliminary data.</text>
</comment>
<feature type="region of interest" description="Disordered" evidence="1">
    <location>
        <begin position="1"/>
        <end position="23"/>
    </location>
</feature>
<dbReference type="OrthoDB" id="5153349at2759"/>
<sequence length="337" mass="37127">MSPPAPFPNGPSNPRKPLESQTNAGSDMSMMLFVQPDCPSRFAYQDQHRVKGLNAEALARVFLPAPSWILTPEYAQLRSGPDNPSEWTEQWFFMNGRVHPYALTWEVEQRDGLEILPRNFASVDHFPSVPPVVAFTGPVVGSGRTLLRKESIPGLDGVQLKCCGFVQLSTFIAPGNPDKTPFKGFHPFQVFVIFPVHANPWAALCKKMVERQDTQFQANALFTCTGKVVGLLDHNIMVHPPGLDRDYVSTAVPDTWTFPDWATSKSASAALSLSTPPKQPSLTVSTFSQDELDVSEADVATTCCPDAPESGSITALMPDSPRPHRSRHPPKKYQEVD</sequence>
<evidence type="ECO:0000313" key="2">
    <source>
        <dbReference type="EMBL" id="KAH7237980.1"/>
    </source>
</evidence>
<organism evidence="2 3">
    <name type="scientific">Fusarium solani</name>
    <name type="common">Filamentous fungus</name>
    <dbReference type="NCBI Taxonomy" id="169388"/>
    <lineage>
        <taxon>Eukaryota</taxon>
        <taxon>Fungi</taxon>
        <taxon>Dikarya</taxon>
        <taxon>Ascomycota</taxon>
        <taxon>Pezizomycotina</taxon>
        <taxon>Sordariomycetes</taxon>
        <taxon>Hypocreomycetidae</taxon>
        <taxon>Hypocreales</taxon>
        <taxon>Nectriaceae</taxon>
        <taxon>Fusarium</taxon>
        <taxon>Fusarium solani species complex</taxon>
    </lineage>
</organism>
<proteinExistence type="predicted"/>
<dbReference type="AlphaFoldDB" id="A0A9P9GG93"/>
<dbReference type="EMBL" id="JAGTJS010000022">
    <property type="protein sequence ID" value="KAH7237980.1"/>
    <property type="molecule type" value="Genomic_DNA"/>
</dbReference>
<feature type="region of interest" description="Disordered" evidence="1">
    <location>
        <begin position="301"/>
        <end position="337"/>
    </location>
</feature>
<dbReference type="Proteomes" id="UP000736672">
    <property type="component" value="Unassembled WGS sequence"/>
</dbReference>
<protein>
    <submittedName>
        <fullName evidence="2">Uncharacterized protein</fullName>
    </submittedName>
</protein>
<accession>A0A9P9GG93</accession>
<name>A0A9P9GG93_FUSSL</name>
<reference evidence="2" key="1">
    <citation type="journal article" date="2021" name="Nat. Commun.">
        <title>Genetic determinants of endophytism in the Arabidopsis root mycobiome.</title>
        <authorList>
            <person name="Mesny F."/>
            <person name="Miyauchi S."/>
            <person name="Thiergart T."/>
            <person name="Pickel B."/>
            <person name="Atanasova L."/>
            <person name="Karlsson M."/>
            <person name="Huettel B."/>
            <person name="Barry K.W."/>
            <person name="Haridas S."/>
            <person name="Chen C."/>
            <person name="Bauer D."/>
            <person name="Andreopoulos W."/>
            <person name="Pangilinan J."/>
            <person name="LaButti K."/>
            <person name="Riley R."/>
            <person name="Lipzen A."/>
            <person name="Clum A."/>
            <person name="Drula E."/>
            <person name="Henrissat B."/>
            <person name="Kohler A."/>
            <person name="Grigoriev I.V."/>
            <person name="Martin F.M."/>
            <person name="Hacquard S."/>
        </authorList>
    </citation>
    <scope>NUCLEOTIDE SEQUENCE</scope>
    <source>
        <strain evidence="2">FSSC 5 MPI-SDFR-AT-0091</strain>
    </source>
</reference>
<evidence type="ECO:0000313" key="3">
    <source>
        <dbReference type="Proteomes" id="UP000736672"/>
    </source>
</evidence>
<evidence type="ECO:0000256" key="1">
    <source>
        <dbReference type="SAM" id="MobiDB-lite"/>
    </source>
</evidence>